<dbReference type="PANTHER" id="PTHR35399">
    <property type="entry name" value="SLR8030 PROTEIN"/>
    <property type="match status" value="1"/>
</dbReference>
<dbReference type="InterPro" id="IPR008557">
    <property type="entry name" value="PhoX"/>
</dbReference>
<accession>A0A6L3V6I6</accession>
<proteinExistence type="predicted"/>
<dbReference type="EMBL" id="WBOS01000013">
    <property type="protein sequence ID" value="KAB2330743.1"/>
    <property type="molecule type" value="Genomic_DNA"/>
</dbReference>
<sequence length="637" mass="69565">MKKHLAFTLAATLLFPSAAAIQAAPKQAEAQAYSFNGMDAPRTIEEMSKAYTNATIDVKYSDGTTKSFPLRYEKLFKSTDTFGKNGKQIPAGTPIDAKGNPIMDHSVPNDPVPFISDAPDSNSLLEPLNGTSGNLHLVSHYEYHTVDHSGSSAYGRVPASMSLSTLQQDKKTGKLTVAGVEKIDFSETKGLWIPCNGSLSPWNTHLGSEEYEPDARIFEEEQGTDKDSTNVKAFANYYFGEEGAKMANPYWYGFVPEVIVHPNGKAKAVKHYSTGRFSKELMKMMPDSKTAYFGDDGSYTMMFMYIADKAKDLSSGTLYAAKFNQTGTENGGSGDLSWIKLGHATDQEIEQYIASDITFSDIFETSSEPKAGFTAIKTYANKQKVEYLKVKPGMEKAAAFLETRRYAATLGATSEFNKMEGLALNTADKKAYMAISDQSKGMEVNPDDPQDDIRLPKIKSGVTYELDLQAGQTDRNGQKINSSYVAASMKGIVVGEDMDKADEYGNTAHPEKVANPDNLSYSDAMKTLFIGEDSGMHTNNYVWAYDTETKKLSRILSVPAGAEATGLMAADNRNGFSYIMSNYQHPGDELEGKSITAVDKAKLIETIDREIGVNKSGDVGYISGLPSLENISKPAKK</sequence>
<name>A0A6L3V6I6_9BACI</name>
<feature type="signal peptide" evidence="1">
    <location>
        <begin position="1"/>
        <end position="23"/>
    </location>
</feature>
<organism evidence="2 3">
    <name type="scientific">Cytobacillus depressus</name>
    <dbReference type="NCBI Taxonomy" id="1602942"/>
    <lineage>
        <taxon>Bacteria</taxon>
        <taxon>Bacillati</taxon>
        <taxon>Bacillota</taxon>
        <taxon>Bacilli</taxon>
        <taxon>Bacillales</taxon>
        <taxon>Bacillaceae</taxon>
        <taxon>Cytobacillus</taxon>
    </lineage>
</organism>
<evidence type="ECO:0000256" key="1">
    <source>
        <dbReference type="SAM" id="SignalP"/>
    </source>
</evidence>
<keyword evidence="3" id="KW-1185">Reference proteome</keyword>
<dbReference type="Proteomes" id="UP000481030">
    <property type="component" value="Unassembled WGS sequence"/>
</dbReference>
<comment type="caution">
    <text evidence="2">The sequence shown here is derived from an EMBL/GenBank/DDBJ whole genome shotgun (WGS) entry which is preliminary data.</text>
</comment>
<evidence type="ECO:0000313" key="3">
    <source>
        <dbReference type="Proteomes" id="UP000481030"/>
    </source>
</evidence>
<dbReference type="OrthoDB" id="9801383at2"/>
<evidence type="ECO:0000313" key="2">
    <source>
        <dbReference type="EMBL" id="KAB2330743.1"/>
    </source>
</evidence>
<reference evidence="2 3" key="1">
    <citation type="journal article" date="2016" name="Antonie Van Leeuwenhoek">
        <title>Bacillus depressus sp. nov., isolated from soil of a sunflower field.</title>
        <authorList>
            <person name="Wei X."/>
            <person name="Xin D."/>
            <person name="Xin Y."/>
            <person name="Zhang H."/>
            <person name="Wang T."/>
            <person name="Zhang J."/>
        </authorList>
    </citation>
    <scope>NUCLEOTIDE SEQUENCE [LARGE SCALE GENOMIC DNA]</scope>
    <source>
        <strain evidence="2 3">BZ1</strain>
    </source>
</reference>
<dbReference type="Pfam" id="PF05787">
    <property type="entry name" value="PhoX"/>
    <property type="match status" value="1"/>
</dbReference>
<dbReference type="AlphaFoldDB" id="A0A6L3V6I6"/>
<protein>
    <submittedName>
        <fullName evidence="2">DUF839 domain-containing protein</fullName>
    </submittedName>
</protein>
<dbReference type="PANTHER" id="PTHR35399:SF2">
    <property type="entry name" value="DUF839 DOMAIN-CONTAINING PROTEIN"/>
    <property type="match status" value="1"/>
</dbReference>
<keyword evidence="1" id="KW-0732">Signal</keyword>
<feature type="chain" id="PRO_5026886998" evidence="1">
    <location>
        <begin position="24"/>
        <end position="637"/>
    </location>
</feature>
<gene>
    <name evidence="2" type="ORF">F7731_19260</name>
</gene>
<dbReference type="RefSeq" id="WP_151536419.1">
    <property type="nucleotide sequence ID" value="NZ_WBOS01000013.1"/>
</dbReference>